<accession>A0A929RVW6</accession>
<evidence type="ECO:0000313" key="2">
    <source>
        <dbReference type="Proteomes" id="UP000704068"/>
    </source>
</evidence>
<reference evidence="1" key="1">
    <citation type="submission" date="2020-04" db="EMBL/GenBank/DDBJ databases">
        <title>Deep metagenomics examines the oral microbiome during advanced dental caries in children, revealing novel taxa and co-occurrences with host molecules.</title>
        <authorList>
            <person name="Baker J.L."/>
            <person name="Morton J.T."/>
            <person name="Dinis M."/>
            <person name="Alvarez R."/>
            <person name="Tran N.C."/>
            <person name="Knight R."/>
            <person name="Edlund A."/>
        </authorList>
    </citation>
    <scope>NUCLEOTIDE SEQUENCE</scope>
    <source>
        <strain evidence="1">JCVI_34_bin.1</strain>
    </source>
</reference>
<dbReference type="AlphaFoldDB" id="A0A929RVW6"/>
<proteinExistence type="predicted"/>
<comment type="caution">
    <text evidence="1">The sequence shown here is derived from an EMBL/GenBank/DDBJ whole genome shotgun (WGS) entry which is preliminary data.</text>
</comment>
<dbReference type="RefSeq" id="WP_303762483.1">
    <property type="nucleotide sequence ID" value="NZ_JABZGR010000001.1"/>
</dbReference>
<evidence type="ECO:0000313" key="1">
    <source>
        <dbReference type="EMBL" id="MBF0969519.1"/>
    </source>
</evidence>
<sequence length="154" mass="16727">MAIKPTFQNGAVAAKVQEFQKRLESATIFLLQYMGEELTKYAREQHNYTDQTGNLTNSIGYAVVRNGKIVNYGGEIKSGDGAAEGLKIAQKMAANASSSFSLLIVAGMNYAAYVEAKGYNVILPAELKAKADLPAYMQKLQAMAMDKAKAMFNL</sequence>
<protein>
    <submittedName>
        <fullName evidence="1">Uncharacterized protein</fullName>
    </submittedName>
</protein>
<gene>
    <name evidence="1" type="ORF">HXK21_00540</name>
</gene>
<dbReference type="EMBL" id="JABZGR010000001">
    <property type="protein sequence ID" value="MBF0969519.1"/>
    <property type="molecule type" value="Genomic_DNA"/>
</dbReference>
<dbReference type="Proteomes" id="UP000704068">
    <property type="component" value="Unassembled WGS sequence"/>
</dbReference>
<name>A0A929RVW6_9BACT</name>
<organism evidence="1 2">
    <name type="scientific">Alloprevotella tannerae</name>
    <dbReference type="NCBI Taxonomy" id="76122"/>
    <lineage>
        <taxon>Bacteria</taxon>
        <taxon>Pseudomonadati</taxon>
        <taxon>Bacteroidota</taxon>
        <taxon>Bacteroidia</taxon>
        <taxon>Bacteroidales</taxon>
        <taxon>Prevotellaceae</taxon>
        <taxon>Alloprevotella</taxon>
    </lineage>
</organism>